<evidence type="ECO:0000259" key="2">
    <source>
        <dbReference type="PROSITE" id="PS50994"/>
    </source>
</evidence>
<evidence type="ECO:0000256" key="1">
    <source>
        <dbReference type="ARBA" id="ARBA00022884"/>
    </source>
</evidence>
<dbReference type="OrthoDB" id="775972at2759"/>
<proteinExistence type="predicted"/>
<protein>
    <recommendedName>
        <fullName evidence="2">Integrase catalytic domain-containing protein</fullName>
    </recommendedName>
</protein>
<dbReference type="PROSITE" id="PS50994">
    <property type="entry name" value="INTEGRASE"/>
    <property type="match status" value="1"/>
</dbReference>
<feature type="domain" description="Integrase catalytic" evidence="2">
    <location>
        <begin position="1"/>
        <end position="144"/>
    </location>
</feature>
<evidence type="ECO:0000313" key="4">
    <source>
        <dbReference type="Proteomes" id="UP000765509"/>
    </source>
</evidence>
<name>A0A9Q3PKA0_9BASI</name>
<dbReference type="Proteomes" id="UP000765509">
    <property type="component" value="Unassembled WGS sequence"/>
</dbReference>
<accession>A0A9Q3PKA0</accession>
<dbReference type="AlphaFoldDB" id="A0A9Q3PKA0"/>
<dbReference type="GO" id="GO:0003723">
    <property type="term" value="F:RNA binding"/>
    <property type="evidence" value="ECO:0007669"/>
    <property type="project" value="UniProtKB-KW"/>
</dbReference>
<dbReference type="InterPro" id="IPR050951">
    <property type="entry name" value="Retrovirus_Pol_polyprotein"/>
</dbReference>
<dbReference type="GO" id="GO:0015074">
    <property type="term" value="P:DNA integration"/>
    <property type="evidence" value="ECO:0007669"/>
    <property type="project" value="InterPro"/>
</dbReference>
<reference evidence="3" key="1">
    <citation type="submission" date="2021-03" db="EMBL/GenBank/DDBJ databases">
        <title>Draft genome sequence of rust myrtle Austropuccinia psidii MF-1, a brazilian biotype.</title>
        <authorList>
            <person name="Quecine M.C."/>
            <person name="Pachon D.M.R."/>
            <person name="Bonatelli M.L."/>
            <person name="Correr F.H."/>
            <person name="Franceschini L.M."/>
            <person name="Leite T.F."/>
            <person name="Margarido G.R.A."/>
            <person name="Almeida C.A."/>
            <person name="Ferrarezi J.A."/>
            <person name="Labate C.A."/>
        </authorList>
    </citation>
    <scope>NUCLEOTIDE SEQUENCE</scope>
    <source>
        <strain evidence="3">MF-1</strain>
    </source>
</reference>
<dbReference type="InterPro" id="IPR012337">
    <property type="entry name" value="RNaseH-like_sf"/>
</dbReference>
<comment type="caution">
    <text evidence="3">The sequence shown here is derived from an EMBL/GenBank/DDBJ whole genome shotgun (WGS) entry which is preliminary data.</text>
</comment>
<dbReference type="PANTHER" id="PTHR37984">
    <property type="entry name" value="PROTEIN CBG26694"/>
    <property type="match status" value="1"/>
</dbReference>
<dbReference type="EMBL" id="AVOT02074357">
    <property type="protein sequence ID" value="MBW0563542.1"/>
    <property type="molecule type" value="Genomic_DNA"/>
</dbReference>
<keyword evidence="1" id="KW-0694">RNA-binding</keyword>
<dbReference type="Gene3D" id="3.30.420.10">
    <property type="entry name" value="Ribonuclease H-like superfamily/Ribonuclease H"/>
    <property type="match status" value="1"/>
</dbReference>
<dbReference type="SUPFAM" id="SSF53098">
    <property type="entry name" value="Ribonuclease H-like"/>
    <property type="match status" value="1"/>
</dbReference>
<dbReference type="InterPro" id="IPR036397">
    <property type="entry name" value="RNaseH_sf"/>
</dbReference>
<organism evidence="3 4">
    <name type="scientific">Austropuccinia psidii MF-1</name>
    <dbReference type="NCBI Taxonomy" id="1389203"/>
    <lineage>
        <taxon>Eukaryota</taxon>
        <taxon>Fungi</taxon>
        <taxon>Dikarya</taxon>
        <taxon>Basidiomycota</taxon>
        <taxon>Pucciniomycotina</taxon>
        <taxon>Pucciniomycetes</taxon>
        <taxon>Pucciniales</taxon>
        <taxon>Sphaerophragmiaceae</taxon>
        <taxon>Austropuccinia</taxon>
    </lineage>
</organism>
<dbReference type="PANTHER" id="PTHR37984:SF5">
    <property type="entry name" value="PROTEIN NYNRIN-LIKE"/>
    <property type="match status" value="1"/>
</dbReference>
<dbReference type="InterPro" id="IPR001584">
    <property type="entry name" value="Integrase_cat-core"/>
</dbReference>
<dbReference type="GO" id="GO:0005634">
    <property type="term" value="C:nucleus"/>
    <property type="evidence" value="ECO:0007669"/>
    <property type="project" value="UniProtKB-ARBA"/>
</dbReference>
<sequence>MDAVHIKCGRYNYMVVAKHHFSGRPETVGLVKLKENAVSGWVILEWICRYGSPKEVTVDREPECGKELQDAVGKAGSRIRVTTPYYPESQGMVERGHRQLKDEPVKECVENGGKWKKYLPLVVLADRISSKRTTGFSPFEPQFG</sequence>
<keyword evidence="4" id="KW-1185">Reference proteome</keyword>
<gene>
    <name evidence="3" type="ORF">O181_103257</name>
</gene>
<evidence type="ECO:0000313" key="3">
    <source>
        <dbReference type="EMBL" id="MBW0563542.1"/>
    </source>
</evidence>